<feature type="transmembrane region" description="Helical" evidence="1">
    <location>
        <begin position="363"/>
        <end position="383"/>
    </location>
</feature>
<evidence type="ECO:0000313" key="4">
    <source>
        <dbReference type="Proteomes" id="UP001597568"/>
    </source>
</evidence>
<evidence type="ECO:0000256" key="1">
    <source>
        <dbReference type="SAM" id="Phobius"/>
    </source>
</evidence>
<dbReference type="Proteomes" id="UP001597568">
    <property type="component" value="Unassembled WGS sequence"/>
</dbReference>
<dbReference type="PANTHER" id="PTHR30572:SF4">
    <property type="entry name" value="ABC TRANSPORTER PERMEASE YTRF"/>
    <property type="match status" value="1"/>
</dbReference>
<feature type="transmembrane region" description="Helical" evidence="1">
    <location>
        <begin position="292"/>
        <end position="313"/>
    </location>
</feature>
<dbReference type="EMBL" id="JBHUOR010000013">
    <property type="protein sequence ID" value="MFD2867329.1"/>
    <property type="molecule type" value="Genomic_DNA"/>
</dbReference>
<keyword evidence="1" id="KW-1133">Transmembrane helix</keyword>
<reference evidence="4" key="1">
    <citation type="journal article" date="2019" name="Int. J. Syst. Evol. Microbiol.">
        <title>The Global Catalogue of Microorganisms (GCM) 10K type strain sequencing project: providing services to taxonomists for standard genome sequencing and annotation.</title>
        <authorList>
            <consortium name="The Broad Institute Genomics Platform"/>
            <consortium name="The Broad Institute Genome Sequencing Center for Infectious Disease"/>
            <person name="Wu L."/>
            <person name="Ma J."/>
        </authorList>
    </citation>
    <scope>NUCLEOTIDE SEQUENCE [LARGE SCALE GENOMIC DNA]</scope>
    <source>
        <strain evidence="4">KCTC 33522</strain>
    </source>
</reference>
<dbReference type="InterPro" id="IPR025857">
    <property type="entry name" value="MacB_PCD"/>
</dbReference>
<dbReference type="Pfam" id="PF12704">
    <property type="entry name" value="MacB_PCD"/>
    <property type="match status" value="1"/>
</dbReference>
<name>A0ABW5XWI2_9BACL</name>
<dbReference type="InterPro" id="IPR050250">
    <property type="entry name" value="Macrolide_Exporter_MacB"/>
</dbReference>
<gene>
    <name evidence="3" type="ORF">ACFSY7_02290</name>
</gene>
<dbReference type="RefSeq" id="WP_380146659.1">
    <property type="nucleotide sequence ID" value="NZ_JBHUOR010000013.1"/>
</dbReference>
<keyword evidence="4" id="KW-1185">Reference proteome</keyword>
<keyword evidence="1" id="KW-0472">Membrane</keyword>
<organism evidence="3 4">
    <name type="scientific">Kurthia populi</name>
    <dbReference type="NCBI Taxonomy" id="1562132"/>
    <lineage>
        <taxon>Bacteria</taxon>
        <taxon>Bacillati</taxon>
        <taxon>Bacillota</taxon>
        <taxon>Bacilli</taxon>
        <taxon>Bacillales</taxon>
        <taxon>Caryophanaceae</taxon>
        <taxon>Kurthia</taxon>
    </lineage>
</organism>
<evidence type="ECO:0000313" key="3">
    <source>
        <dbReference type="EMBL" id="MFD2867329.1"/>
    </source>
</evidence>
<proteinExistence type="predicted"/>
<protein>
    <submittedName>
        <fullName evidence="3">ABC transporter permease</fullName>
    </submittedName>
</protein>
<dbReference type="PANTHER" id="PTHR30572">
    <property type="entry name" value="MEMBRANE COMPONENT OF TRANSPORTER-RELATED"/>
    <property type="match status" value="1"/>
</dbReference>
<feature type="domain" description="MacB-like periplasmic core" evidence="2">
    <location>
        <begin position="131"/>
        <end position="229"/>
    </location>
</feature>
<evidence type="ECO:0000259" key="2">
    <source>
        <dbReference type="Pfam" id="PF12704"/>
    </source>
</evidence>
<comment type="caution">
    <text evidence="3">The sequence shown here is derived from an EMBL/GenBank/DDBJ whole genome shotgun (WGS) entry which is preliminary data.</text>
</comment>
<accession>A0ABW5XWI2</accession>
<sequence length="397" mass="46173">MKSIHFAITDLWRRKWISLLLLIQITLLLFISNFAIASIKDLKKMKQEVTRLTMDTPIYFMKDFTTEAHFDELIDDDNKRALHYFEKLYDTLYSGNYNADIFSLFSNSLPFDKELFRESLDTITHEGNYADVPTLNATDELKQYFKLEVAEGRYFNQTEYADKKKIKPIVIGSELAKSISLHEVIQDAGGDQYKVIGILKSGMSYIDISSNREFISLDNTILYPQNKHYMTGGMEYYALLSATYIATSDETIVKDIVEKGNNHNLFTWTYSDLSQQVKYVIQDKTKWIQMQLMLTLLILIFTFISITVAYLQFIIQYTYEFGVHILSGATKKDIIFRVCMQLVLLFVLANSISAIFMHDANQLITSFIITIVSCLLLWIIPIVKIMRTTIDQMLRWR</sequence>
<keyword evidence="1" id="KW-0812">Transmembrane</keyword>
<feature type="transmembrane region" description="Helical" evidence="1">
    <location>
        <begin position="334"/>
        <end position="357"/>
    </location>
</feature>